<name>A0A2K2D1S7_BRADI</name>
<evidence type="ECO:0000313" key="3">
    <source>
        <dbReference type="EnsemblPlants" id="PNT68235"/>
    </source>
</evidence>
<dbReference type="InParanoid" id="A0A2K2D1S7"/>
<dbReference type="EnsemblPlants" id="PNT68235">
    <property type="protein sequence ID" value="PNT68235"/>
    <property type="gene ID" value="BRADI_3g37628v3"/>
</dbReference>
<reference evidence="2" key="2">
    <citation type="submission" date="2017-06" db="EMBL/GenBank/DDBJ databases">
        <title>WGS assembly of Brachypodium distachyon.</title>
        <authorList>
            <consortium name="The International Brachypodium Initiative"/>
            <person name="Lucas S."/>
            <person name="Harmon-Smith M."/>
            <person name="Lail K."/>
            <person name="Tice H."/>
            <person name="Grimwood J."/>
            <person name="Bruce D."/>
            <person name="Barry K."/>
            <person name="Shu S."/>
            <person name="Lindquist E."/>
            <person name="Wang M."/>
            <person name="Pitluck S."/>
            <person name="Vogel J.P."/>
            <person name="Garvin D.F."/>
            <person name="Mockler T.C."/>
            <person name="Schmutz J."/>
            <person name="Rokhsar D."/>
            <person name="Bevan M.W."/>
        </authorList>
    </citation>
    <scope>NUCLEOTIDE SEQUENCE</scope>
    <source>
        <strain evidence="2">Bd21</strain>
    </source>
</reference>
<dbReference type="AlphaFoldDB" id="A0A2K2D1S7"/>
<feature type="compositionally biased region" description="Polar residues" evidence="1">
    <location>
        <begin position="109"/>
        <end position="125"/>
    </location>
</feature>
<sequence length="142" mass="15156">MSIFYGACPGDNARLNKKAPSQIWAAPHDVCLLPTVAVKAKSRKRPANSGRPVDVQVPAPGAQGPGLADRRRRRLHRVARNARAVQPARELGQRPSSSRGARGAPTPALSPSASQSRPSLLTPNRTGRRNVPRRAGLHGRGC</sequence>
<dbReference type="Gramene" id="PNT68235">
    <property type="protein sequence ID" value="PNT68235"/>
    <property type="gene ID" value="BRADI_3g37628v3"/>
</dbReference>
<feature type="compositionally biased region" description="Basic residues" evidence="1">
    <location>
        <begin position="126"/>
        <end position="142"/>
    </location>
</feature>
<feature type="compositionally biased region" description="Basic residues" evidence="1">
    <location>
        <begin position="70"/>
        <end position="80"/>
    </location>
</feature>
<evidence type="ECO:0000313" key="2">
    <source>
        <dbReference type="EMBL" id="PNT68235.1"/>
    </source>
</evidence>
<keyword evidence="4" id="KW-1185">Reference proteome</keyword>
<protein>
    <submittedName>
        <fullName evidence="2 3">Uncharacterized protein</fullName>
    </submittedName>
</protein>
<dbReference type="EMBL" id="CM000882">
    <property type="protein sequence ID" value="PNT68235.1"/>
    <property type="molecule type" value="Genomic_DNA"/>
</dbReference>
<reference evidence="3" key="3">
    <citation type="submission" date="2018-08" db="UniProtKB">
        <authorList>
            <consortium name="EnsemblPlants"/>
        </authorList>
    </citation>
    <scope>IDENTIFICATION</scope>
    <source>
        <strain evidence="3">cv. Bd21</strain>
    </source>
</reference>
<evidence type="ECO:0000256" key="1">
    <source>
        <dbReference type="SAM" id="MobiDB-lite"/>
    </source>
</evidence>
<accession>A0A2K2D1S7</accession>
<reference evidence="2 3" key="1">
    <citation type="journal article" date="2010" name="Nature">
        <title>Genome sequencing and analysis of the model grass Brachypodium distachyon.</title>
        <authorList>
            <consortium name="International Brachypodium Initiative"/>
        </authorList>
    </citation>
    <scope>NUCLEOTIDE SEQUENCE [LARGE SCALE GENOMIC DNA]</scope>
    <source>
        <strain evidence="2 3">Bd21</strain>
    </source>
</reference>
<organism evidence="2">
    <name type="scientific">Brachypodium distachyon</name>
    <name type="common">Purple false brome</name>
    <name type="synonym">Trachynia distachya</name>
    <dbReference type="NCBI Taxonomy" id="15368"/>
    <lineage>
        <taxon>Eukaryota</taxon>
        <taxon>Viridiplantae</taxon>
        <taxon>Streptophyta</taxon>
        <taxon>Embryophyta</taxon>
        <taxon>Tracheophyta</taxon>
        <taxon>Spermatophyta</taxon>
        <taxon>Magnoliopsida</taxon>
        <taxon>Liliopsida</taxon>
        <taxon>Poales</taxon>
        <taxon>Poaceae</taxon>
        <taxon>BOP clade</taxon>
        <taxon>Pooideae</taxon>
        <taxon>Stipodae</taxon>
        <taxon>Brachypodieae</taxon>
        <taxon>Brachypodium</taxon>
    </lineage>
</organism>
<gene>
    <name evidence="2" type="ORF">BRADI_3g37628v3</name>
</gene>
<evidence type="ECO:0000313" key="4">
    <source>
        <dbReference type="Proteomes" id="UP000008810"/>
    </source>
</evidence>
<feature type="region of interest" description="Disordered" evidence="1">
    <location>
        <begin position="40"/>
        <end position="142"/>
    </location>
</feature>
<proteinExistence type="predicted"/>
<dbReference type="Proteomes" id="UP000008810">
    <property type="component" value="Chromosome 3"/>
</dbReference>